<evidence type="ECO:0008006" key="5">
    <source>
        <dbReference type="Google" id="ProtNLM"/>
    </source>
</evidence>
<evidence type="ECO:0000256" key="1">
    <source>
        <dbReference type="ARBA" id="ARBA00006226"/>
    </source>
</evidence>
<sequence>MARVVWSKRATAHVSEIIAYIRQHDAAAAERVGARLIALGESLAEFPHRGRPIGADLRELTTVWPYVLRYRVRGGIVIIIRVRHGRRRPTQP</sequence>
<comment type="caution">
    <text evidence="3">The sequence shown here is derived from an EMBL/GenBank/DDBJ whole genome shotgun (WGS) entry which is preliminary data.</text>
</comment>
<comment type="similarity">
    <text evidence="1">Belongs to the RelE toxin family.</text>
</comment>
<dbReference type="RefSeq" id="WP_095998255.1">
    <property type="nucleotide sequence ID" value="NZ_NSLI01000003.1"/>
</dbReference>
<dbReference type="InterPro" id="IPR035093">
    <property type="entry name" value="RelE/ParE_toxin_dom_sf"/>
</dbReference>
<accession>A0A2A2SFN2</accession>
<dbReference type="InterPro" id="IPR051803">
    <property type="entry name" value="TA_system_RelE-like_toxin"/>
</dbReference>
<gene>
    <name evidence="3" type="ORF">CKY28_10460</name>
</gene>
<evidence type="ECO:0000313" key="4">
    <source>
        <dbReference type="Proteomes" id="UP000218151"/>
    </source>
</evidence>
<dbReference type="Proteomes" id="UP000218151">
    <property type="component" value="Unassembled WGS sequence"/>
</dbReference>
<dbReference type="Pfam" id="PF05016">
    <property type="entry name" value="ParE_toxin"/>
    <property type="match status" value="1"/>
</dbReference>
<evidence type="ECO:0000256" key="2">
    <source>
        <dbReference type="ARBA" id="ARBA00022649"/>
    </source>
</evidence>
<name>A0A2A2SFN2_9SPHN</name>
<protein>
    <recommendedName>
        <fullName evidence="5">Addiction module toxin RelE</fullName>
    </recommendedName>
</protein>
<dbReference type="Gene3D" id="3.30.2310.20">
    <property type="entry name" value="RelE-like"/>
    <property type="match status" value="1"/>
</dbReference>
<dbReference type="EMBL" id="NSLI01000003">
    <property type="protein sequence ID" value="PAX08012.1"/>
    <property type="molecule type" value="Genomic_DNA"/>
</dbReference>
<proteinExistence type="inferred from homology"/>
<dbReference type="AlphaFoldDB" id="A0A2A2SFN2"/>
<organism evidence="3 4">
    <name type="scientific">Sphingomonas lenta</name>
    <dbReference type="NCBI Taxonomy" id="1141887"/>
    <lineage>
        <taxon>Bacteria</taxon>
        <taxon>Pseudomonadati</taxon>
        <taxon>Pseudomonadota</taxon>
        <taxon>Alphaproteobacteria</taxon>
        <taxon>Sphingomonadales</taxon>
        <taxon>Sphingomonadaceae</taxon>
        <taxon>Sphingomonas</taxon>
    </lineage>
</organism>
<reference evidence="4" key="1">
    <citation type="submission" date="2017-09" db="EMBL/GenBank/DDBJ databases">
        <authorList>
            <person name="Feng G."/>
            <person name="Zhu H."/>
        </authorList>
    </citation>
    <scope>NUCLEOTIDE SEQUENCE [LARGE SCALE GENOMIC DNA]</scope>
    <source>
        <strain evidence="4">1PNM-20</strain>
    </source>
</reference>
<evidence type="ECO:0000313" key="3">
    <source>
        <dbReference type="EMBL" id="PAX08012.1"/>
    </source>
</evidence>
<keyword evidence="2" id="KW-1277">Toxin-antitoxin system</keyword>
<dbReference type="OrthoDB" id="7577795at2"/>
<dbReference type="PANTHER" id="PTHR33755">
    <property type="entry name" value="TOXIN PARE1-RELATED"/>
    <property type="match status" value="1"/>
</dbReference>
<keyword evidence="4" id="KW-1185">Reference proteome</keyword>
<dbReference type="InterPro" id="IPR007712">
    <property type="entry name" value="RelE/ParE_toxin"/>
</dbReference>